<feature type="compositionally biased region" description="Polar residues" evidence="1">
    <location>
        <begin position="255"/>
        <end position="264"/>
    </location>
</feature>
<evidence type="ECO:0000313" key="2">
    <source>
        <dbReference type="EMBL" id="RSU12692.1"/>
    </source>
</evidence>
<sequence length="312" mass="36085">MKPQSDKRQHFRFPAFDDEEGVKLINEDSRYLFAEERETRIFNALREEIPETYDQEKNILKHDIKRDAPVQQEVKPSRPNIASTWEAPDLSRSKTQYSGPAITGHKKEPVNSLFNKPHRPSILTKDDSLTRENRTEIDRRIDKSSHLEEKLASTRFAAPEKRFKPRNIPQQLYGVDGLDKNWKKAEIANQITKNKTSYLMLASKDDSDLPELTDNKVFQKSKEESFDTVRNRPPSSEEVVVRKKRKIPEVASRDFGNQSVGTTGKKNDTVELPAIERKKREEEIVTKNRLEKSLSGIMSEEGSQLGINKYFD</sequence>
<gene>
    <name evidence="2" type="ORF">CBF29_06070</name>
</gene>
<dbReference type="OrthoDB" id="2193439at2"/>
<organism evidence="2 3">
    <name type="scientific">Vagococcus elongatus</name>
    <dbReference type="NCBI Taxonomy" id="180344"/>
    <lineage>
        <taxon>Bacteria</taxon>
        <taxon>Bacillati</taxon>
        <taxon>Bacillota</taxon>
        <taxon>Bacilli</taxon>
        <taxon>Lactobacillales</taxon>
        <taxon>Enterococcaceae</taxon>
        <taxon>Vagococcus</taxon>
    </lineage>
</organism>
<keyword evidence="3" id="KW-1185">Reference proteome</keyword>
<dbReference type="RefSeq" id="WP_126808483.1">
    <property type="nucleotide sequence ID" value="NZ_NGKA01000007.1"/>
</dbReference>
<feature type="region of interest" description="Disordered" evidence="1">
    <location>
        <begin position="65"/>
        <end position="124"/>
    </location>
</feature>
<evidence type="ECO:0000256" key="1">
    <source>
        <dbReference type="SAM" id="MobiDB-lite"/>
    </source>
</evidence>
<proteinExistence type="predicted"/>
<reference evidence="2 3" key="1">
    <citation type="submission" date="2017-05" db="EMBL/GenBank/DDBJ databases">
        <title>Vagococcus spp. assemblies.</title>
        <authorList>
            <person name="Gulvik C.A."/>
        </authorList>
    </citation>
    <scope>NUCLEOTIDE SEQUENCE [LARGE SCALE GENOMIC DNA]</scope>
    <source>
        <strain evidence="2 3">CCUG 51432</strain>
    </source>
</reference>
<feature type="region of interest" description="Disordered" evidence="1">
    <location>
        <begin position="252"/>
        <end position="272"/>
    </location>
</feature>
<evidence type="ECO:0000313" key="3">
    <source>
        <dbReference type="Proteomes" id="UP000287605"/>
    </source>
</evidence>
<dbReference type="Proteomes" id="UP000287605">
    <property type="component" value="Unassembled WGS sequence"/>
</dbReference>
<protein>
    <submittedName>
        <fullName evidence="2">Uncharacterized protein</fullName>
    </submittedName>
</protein>
<comment type="caution">
    <text evidence="2">The sequence shown here is derived from an EMBL/GenBank/DDBJ whole genome shotgun (WGS) entry which is preliminary data.</text>
</comment>
<accession>A0A430AX99</accession>
<dbReference type="EMBL" id="NGKA01000007">
    <property type="protein sequence ID" value="RSU12692.1"/>
    <property type="molecule type" value="Genomic_DNA"/>
</dbReference>
<name>A0A430AX99_9ENTE</name>
<dbReference type="AlphaFoldDB" id="A0A430AX99"/>